<protein>
    <submittedName>
        <fullName evidence="6">Inosine-uridine preferring nucleoside hydrolase</fullName>
    </submittedName>
</protein>
<dbReference type="Gene3D" id="3.90.245.10">
    <property type="entry name" value="Ribonucleoside hydrolase-like"/>
    <property type="match status" value="1"/>
</dbReference>
<sequence length="449" mass="45872">MPKRIIIDTDPGVDDILALLLAFSSSAEELQVLLVSLTFGNIEIRKEVESHYTCLRNAVSVFHVVEKELAWRRERGLAPGFEALRACKPIVACGADRALDSEPVDAGYFHGFDGLGNVHTKIHADEQCPHLSAEESYEALFAPGSADGTAASVRELEAAGEQGGDRLYTPSRELAHREMLRLLRENDAGTITIVAVGPLTNLALAAAEDLDAFLRAKEVVIMGGAIDEPGNVRNAVCGVQRVCRPGGRRTGACADVEPAATELGGLADAAVPARTPGPAADAEDGAAGPDAQAQLHALCVPRGDTATAIRRLAGGGAGVDGGGAHVRHDPGAASGAAGEGGGGGGGGDEPARPGVRVVRADGRGVAVERARRQGRDAGAVDAGDDGGGQAGQGGDGHGGSRRSGGPGGRPRLVEGRGKPGGRAGRGTRLTKRGSPGAVREVVVERWCSS</sequence>
<dbReference type="STRING" id="554155.C5FH36"/>
<dbReference type="RefSeq" id="XP_002848551.1">
    <property type="nucleotide sequence ID" value="XM_002848505.1"/>
</dbReference>
<dbReference type="HOGENOM" id="CLU_609665_0_0_1"/>
<evidence type="ECO:0000259" key="5">
    <source>
        <dbReference type="Pfam" id="PF01156"/>
    </source>
</evidence>
<dbReference type="PANTHER" id="PTHR12304">
    <property type="entry name" value="INOSINE-URIDINE PREFERRING NUCLEOSIDE HYDROLASE"/>
    <property type="match status" value="1"/>
</dbReference>
<feature type="domain" description="Inosine/uridine-preferring nucleoside hydrolase" evidence="5">
    <location>
        <begin position="5"/>
        <end position="234"/>
    </location>
</feature>
<keyword evidence="7" id="KW-1185">Reference proteome</keyword>
<keyword evidence="2 6" id="KW-0378">Hydrolase</keyword>
<feature type="region of interest" description="Disordered" evidence="4">
    <location>
        <begin position="317"/>
        <end position="437"/>
    </location>
</feature>
<organism evidence="6 7">
    <name type="scientific">Arthroderma otae (strain ATCC MYA-4605 / CBS 113480)</name>
    <name type="common">Microsporum canis</name>
    <dbReference type="NCBI Taxonomy" id="554155"/>
    <lineage>
        <taxon>Eukaryota</taxon>
        <taxon>Fungi</taxon>
        <taxon>Dikarya</taxon>
        <taxon>Ascomycota</taxon>
        <taxon>Pezizomycotina</taxon>
        <taxon>Eurotiomycetes</taxon>
        <taxon>Eurotiomycetidae</taxon>
        <taxon>Onygenales</taxon>
        <taxon>Arthrodermataceae</taxon>
        <taxon>Microsporum</taxon>
    </lineage>
</organism>
<accession>C5FH36</accession>
<dbReference type="GO" id="GO:0006152">
    <property type="term" value="P:purine nucleoside catabolic process"/>
    <property type="evidence" value="ECO:0007669"/>
    <property type="project" value="TreeGrafter"/>
</dbReference>
<evidence type="ECO:0000256" key="4">
    <source>
        <dbReference type="SAM" id="MobiDB-lite"/>
    </source>
</evidence>
<comment type="similarity">
    <text evidence="1">Belongs to the IUNH family.</text>
</comment>
<dbReference type="InterPro" id="IPR023186">
    <property type="entry name" value="IUNH"/>
</dbReference>
<gene>
    <name evidence="6" type="ORF">MCYG_01485</name>
</gene>
<dbReference type="InterPro" id="IPR001910">
    <property type="entry name" value="Inosine/uridine_hydrolase_dom"/>
</dbReference>
<reference evidence="7" key="1">
    <citation type="journal article" date="2012" name="MBio">
        <title>Comparative genome analysis of Trichophyton rubrum and related dermatophytes reveals candidate genes involved in infection.</title>
        <authorList>
            <person name="Martinez D.A."/>
            <person name="Oliver B.G."/>
            <person name="Graeser Y."/>
            <person name="Goldberg J.M."/>
            <person name="Li W."/>
            <person name="Martinez-Rossi N.M."/>
            <person name="Monod M."/>
            <person name="Shelest E."/>
            <person name="Barton R.C."/>
            <person name="Birch E."/>
            <person name="Brakhage A.A."/>
            <person name="Chen Z."/>
            <person name="Gurr S.J."/>
            <person name="Heiman D."/>
            <person name="Heitman J."/>
            <person name="Kosti I."/>
            <person name="Rossi A."/>
            <person name="Saif S."/>
            <person name="Samalova M."/>
            <person name="Saunders C.W."/>
            <person name="Shea T."/>
            <person name="Summerbell R.C."/>
            <person name="Xu J."/>
            <person name="Young S."/>
            <person name="Zeng Q."/>
            <person name="Birren B.W."/>
            <person name="Cuomo C.A."/>
            <person name="White T.C."/>
        </authorList>
    </citation>
    <scope>NUCLEOTIDE SEQUENCE [LARGE SCALE GENOMIC DNA]</scope>
    <source>
        <strain evidence="7">ATCC MYA-4605 / CBS 113480</strain>
    </source>
</reference>
<dbReference type="PANTHER" id="PTHR12304:SF56">
    <property type="entry name" value="HYDROLASE, PUTATIVE (AFU_ORTHOLOGUE AFUA_1G11790)-RELATED"/>
    <property type="match status" value="1"/>
</dbReference>
<dbReference type="AlphaFoldDB" id="C5FH36"/>
<evidence type="ECO:0000313" key="7">
    <source>
        <dbReference type="Proteomes" id="UP000002035"/>
    </source>
</evidence>
<feature type="compositionally biased region" description="Gly residues" evidence="4">
    <location>
        <begin position="337"/>
        <end position="348"/>
    </location>
</feature>
<evidence type="ECO:0000256" key="2">
    <source>
        <dbReference type="ARBA" id="ARBA00022801"/>
    </source>
</evidence>
<feature type="compositionally biased region" description="Basic and acidic residues" evidence="4">
    <location>
        <begin position="358"/>
        <end position="375"/>
    </location>
</feature>
<dbReference type="Pfam" id="PF01156">
    <property type="entry name" value="IU_nuc_hydro"/>
    <property type="match status" value="1"/>
</dbReference>
<dbReference type="Proteomes" id="UP000002035">
    <property type="component" value="Unassembled WGS sequence"/>
</dbReference>
<dbReference type="GO" id="GO:0008477">
    <property type="term" value="F:purine nucleosidase activity"/>
    <property type="evidence" value="ECO:0007669"/>
    <property type="project" value="TreeGrafter"/>
</dbReference>
<dbReference type="EMBL" id="DS995702">
    <property type="protein sequence ID" value="EEQ28666.1"/>
    <property type="molecule type" value="Genomic_DNA"/>
</dbReference>
<name>C5FH36_ARTOC</name>
<evidence type="ECO:0000256" key="3">
    <source>
        <dbReference type="ARBA" id="ARBA00023295"/>
    </source>
</evidence>
<dbReference type="OrthoDB" id="5783963at2759"/>
<keyword evidence="3" id="KW-0326">Glycosidase</keyword>
<proteinExistence type="inferred from homology"/>
<dbReference type="SUPFAM" id="SSF53590">
    <property type="entry name" value="Nucleoside hydrolase"/>
    <property type="match status" value="1"/>
</dbReference>
<dbReference type="VEuPathDB" id="FungiDB:MCYG_01485"/>
<feature type="compositionally biased region" description="Gly residues" evidence="4">
    <location>
        <begin position="385"/>
        <end position="408"/>
    </location>
</feature>
<evidence type="ECO:0000256" key="1">
    <source>
        <dbReference type="ARBA" id="ARBA00009176"/>
    </source>
</evidence>
<dbReference type="InterPro" id="IPR036452">
    <property type="entry name" value="Ribo_hydro-like"/>
</dbReference>
<evidence type="ECO:0000313" key="6">
    <source>
        <dbReference type="EMBL" id="EEQ28666.1"/>
    </source>
</evidence>
<feature type="region of interest" description="Disordered" evidence="4">
    <location>
        <begin position="270"/>
        <end position="289"/>
    </location>
</feature>
<dbReference type="GeneID" id="9230689"/>
<feature type="compositionally biased region" description="Low complexity" evidence="4">
    <location>
        <begin position="276"/>
        <end position="289"/>
    </location>
</feature>
<dbReference type="GO" id="GO:0005829">
    <property type="term" value="C:cytosol"/>
    <property type="evidence" value="ECO:0007669"/>
    <property type="project" value="TreeGrafter"/>
</dbReference>
<dbReference type="eggNOG" id="KOG2938">
    <property type="taxonomic scope" value="Eukaryota"/>
</dbReference>